<name>A0A8J3EUN8_9BACI</name>
<dbReference type="Proteomes" id="UP000626244">
    <property type="component" value="Unassembled WGS sequence"/>
</dbReference>
<proteinExistence type="predicted"/>
<dbReference type="AlphaFoldDB" id="A0A8J3EUN8"/>
<dbReference type="Gene3D" id="1.20.120.1450">
    <property type="match status" value="1"/>
</dbReference>
<organism evidence="1 2">
    <name type="scientific">Gottfriedia solisilvae</name>
    <dbReference type="NCBI Taxonomy" id="1516104"/>
    <lineage>
        <taxon>Bacteria</taxon>
        <taxon>Bacillati</taxon>
        <taxon>Bacillota</taxon>
        <taxon>Bacilli</taxon>
        <taxon>Bacillales</taxon>
        <taxon>Bacillaceae</taxon>
        <taxon>Gottfriedia</taxon>
    </lineage>
</organism>
<dbReference type="EMBL" id="BMHB01000001">
    <property type="protein sequence ID" value="GGI12245.1"/>
    <property type="molecule type" value="Genomic_DNA"/>
</dbReference>
<protein>
    <submittedName>
        <fullName evidence="1">Heptaprenyl diphosphate synthase subunit I</fullName>
    </submittedName>
</protein>
<dbReference type="InterPro" id="IPR009920">
    <property type="entry name" value="HEPPP_synth_su1"/>
</dbReference>
<dbReference type="OrthoDB" id="2417886at2"/>
<keyword evidence="2" id="KW-1185">Reference proteome</keyword>
<sequence length="225" mass="25858">MSNVEQLKNEVKTQILNAIKHPYLNKHLLPPTIDEVKVTILIELMNQHHFAKEKIIHYCKALMIHQIALDTHELVSTYEGTPQDREKKQLTVLEGDFYSGLYYEALSSTGEIRLIKELSYAVKEMNEQKINLVHHKFTSLEELLRCITVIESTILVHFAKYIGSTESIKKIENNCLITRLDQESQHIKDGGDSDFIKHLGSLQGVQTNKNQLLDVISKIILQLQN</sequence>
<gene>
    <name evidence="1" type="primary">hepS</name>
    <name evidence="1" type="ORF">GCM10007380_11940</name>
</gene>
<evidence type="ECO:0000313" key="2">
    <source>
        <dbReference type="Proteomes" id="UP000626244"/>
    </source>
</evidence>
<dbReference type="RefSeq" id="WP_158093220.1">
    <property type="nucleotide sequence ID" value="NZ_BMHB01000001.1"/>
</dbReference>
<reference evidence="2" key="1">
    <citation type="journal article" date="2019" name="Int. J. Syst. Evol. Microbiol.">
        <title>The Global Catalogue of Microorganisms (GCM) 10K type strain sequencing project: providing services to taxonomists for standard genome sequencing and annotation.</title>
        <authorList>
            <consortium name="The Broad Institute Genomics Platform"/>
            <consortium name="The Broad Institute Genome Sequencing Center for Infectious Disease"/>
            <person name="Wu L."/>
            <person name="Ma J."/>
        </authorList>
    </citation>
    <scope>NUCLEOTIDE SEQUENCE [LARGE SCALE GENOMIC DNA]</scope>
    <source>
        <strain evidence="2">CGMCC 1.14993</strain>
    </source>
</reference>
<dbReference type="GO" id="GO:0009234">
    <property type="term" value="P:menaquinone biosynthetic process"/>
    <property type="evidence" value="ECO:0007669"/>
    <property type="project" value="InterPro"/>
</dbReference>
<comment type="caution">
    <text evidence="1">The sequence shown here is derived from an EMBL/GenBank/DDBJ whole genome shotgun (WGS) entry which is preliminary data.</text>
</comment>
<dbReference type="Pfam" id="PF07307">
    <property type="entry name" value="HEPPP_synt_1"/>
    <property type="match status" value="1"/>
</dbReference>
<accession>A0A8J3EUN8</accession>
<evidence type="ECO:0000313" key="1">
    <source>
        <dbReference type="EMBL" id="GGI12245.1"/>
    </source>
</evidence>